<dbReference type="Pfam" id="PF00117">
    <property type="entry name" value="GATase"/>
    <property type="match status" value="1"/>
</dbReference>
<keyword evidence="1" id="KW-0315">Glutamine amidotransferase</keyword>
<dbReference type="AlphaFoldDB" id="A0A6N3BLW6"/>
<dbReference type="PRINTS" id="PR00097">
    <property type="entry name" value="ANTSNTHASEII"/>
</dbReference>
<keyword evidence="3" id="KW-0808">Transferase</keyword>
<gene>
    <name evidence="3" type="primary">pabA_2</name>
    <name evidence="3" type="ORF">VRLFYP33_01136</name>
</gene>
<dbReference type="InterPro" id="IPR006221">
    <property type="entry name" value="TrpG/PapA_dom"/>
</dbReference>
<name>A0A6N3BLW6_9FIRM</name>
<proteinExistence type="predicted"/>
<dbReference type="FunFam" id="3.40.50.880:FF:000003">
    <property type="entry name" value="Anthranilate synthase component II"/>
    <property type="match status" value="1"/>
</dbReference>
<evidence type="ECO:0000256" key="1">
    <source>
        <dbReference type="ARBA" id="ARBA00022962"/>
    </source>
</evidence>
<accession>A0A6N3BLW6</accession>
<dbReference type="InterPro" id="IPR050472">
    <property type="entry name" value="Anth_synth/Amidotransfase"/>
</dbReference>
<dbReference type="InterPro" id="IPR029062">
    <property type="entry name" value="Class_I_gatase-like"/>
</dbReference>
<dbReference type="Gene3D" id="3.40.50.880">
    <property type="match status" value="1"/>
</dbReference>
<evidence type="ECO:0000259" key="2">
    <source>
        <dbReference type="Pfam" id="PF00117"/>
    </source>
</evidence>
<dbReference type="EC" id="2.6.1.85" evidence="3"/>
<dbReference type="PRINTS" id="PR00096">
    <property type="entry name" value="GATASE"/>
</dbReference>
<protein>
    <submittedName>
        <fullName evidence="3">Aminodeoxychorismate/anthranilate synthase component 2</fullName>
        <ecNumber evidence="3">2.6.1.85</ecNumber>
    </submittedName>
</protein>
<dbReference type="PRINTS" id="PR00099">
    <property type="entry name" value="CPSGATASE"/>
</dbReference>
<dbReference type="GO" id="GO:0000162">
    <property type="term" value="P:L-tryptophan biosynthetic process"/>
    <property type="evidence" value="ECO:0007669"/>
    <property type="project" value="TreeGrafter"/>
</dbReference>
<dbReference type="EMBL" id="CACRUX010000045">
    <property type="protein sequence ID" value="VYU05720.1"/>
    <property type="molecule type" value="Genomic_DNA"/>
</dbReference>
<reference evidence="3" key="1">
    <citation type="submission" date="2019-11" db="EMBL/GenBank/DDBJ databases">
        <authorList>
            <person name="Feng L."/>
        </authorList>
    </citation>
    <scope>NUCLEOTIDE SEQUENCE</scope>
    <source>
        <strain evidence="3">VrattiLFYP33</strain>
    </source>
</reference>
<dbReference type="GO" id="GO:0046820">
    <property type="term" value="F:4-amino-4-deoxychorismate synthase activity"/>
    <property type="evidence" value="ECO:0007669"/>
    <property type="project" value="UniProtKB-EC"/>
</dbReference>
<dbReference type="GO" id="GO:0004049">
    <property type="term" value="F:anthranilate synthase activity"/>
    <property type="evidence" value="ECO:0007669"/>
    <property type="project" value="TreeGrafter"/>
</dbReference>
<dbReference type="GO" id="GO:0005829">
    <property type="term" value="C:cytosol"/>
    <property type="evidence" value="ECO:0007669"/>
    <property type="project" value="TreeGrafter"/>
</dbReference>
<dbReference type="PANTHER" id="PTHR43418:SF4">
    <property type="entry name" value="MULTIFUNCTIONAL TRYPTOPHAN BIOSYNTHESIS PROTEIN"/>
    <property type="match status" value="1"/>
</dbReference>
<evidence type="ECO:0000313" key="3">
    <source>
        <dbReference type="EMBL" id="VYU05720.1"/>
    </source>
</evidence>
<dbReference type="SUPFAM" id="SSF52317">
    <property type="entry name" value="Class I glutamine amidotransferase-like"/>
    <property type="match status" value="1"/>
</dbReference>
<dbReference type="RefSeq" id="WP_021842128.1">
    <property type="nucleotide sequence ID" value="NZ_CACRUX010000045.1"/>
</dbReference>
<dbReference type="InterPro" id="IPR017926">
    <property type="entry name" value="GATASE"/>
</dbReference>
<organism evidence="3">
    <name type="scientific">Veillonella ratti</name>
    <dbReference type="NCBI Taxonomy" id="103892"/>
    <lineage>
        <taxon>Bacteria</taxon>
        <taxon>Bacillati</taxon>
        <taxon>Bacillota</taxon>
        <taxon>Negativicutes</taxon>
        <taxon>Veillonellales</taxon>
        <taxon>Veillonellaceae</taxon>
        <taxon>Veillonella</taxon>
    </lineage>
</organism>
<feature type="domain" description="Glutamine amidotransferase" evidence="2">
    <location>
        <begin position="3"/>
        <end position="186"/>
    </location>
</feature>
<dbReference type="NCBIfam" id="TIGR00566">
    <property type="entry name" value="trpG_papA"/>
    <property type="match status" value="1"/>
</dbReference>
<sequence>MILLIDHYDSFSFNLYQFIGTLNSDIKVVRSDELTVPEVLELNPSHIVLSPGPGRPNEAGIYETLIPAVAGKIPLLGVCLGHQALAESFGGTVGFAKTVMHGKSSEVNIIKDSKLFEGLPKHFEAARYHSLAVDRASLPEELVVTAETADGEIMAMEHKSGPLYGVQFHPESILTPHGIEILKNFLNMSV</sequence>
<dbReference type="PROSITE" id="PS51273">
    <property type="entry name" value="GATASE_TYPE_1"/>
    <property type="match status" value="1"/>
</dbReference>
<dbReference type="PANTHER" id="PTHR43418">
    <property type="entry name" value="MULTIFUNCTIONAL TRYPTOPHAN BIOSYNTHESIS PROTEIN-RELATED"/>
    <property type="match status" value="1"/>
</dbReference>
<keyword evidence="3" id="KW-0032">Aminotransferase</keyword>
<dbReference type="CDD" id="cd01743">
    <property type="entry name" value="GATase1_Anthranilate_Synthase"/>
    <property type="match status" value="1"/>
</dbReference>